<feature type="transmembrane region" description="Helical" evidence="1">
    <location>
        <begin position="741"/>
        <end position="759"/>
    </location>
</feature>
<dbReference type="Proteomes" id="UP000009168">
    <property type="component" value="Unassembled WGS sequence"/>
</dbReference>
<gene>
    <name evidence="2" type="ORF">TTHERM_00506940</name>
</gene>
<dbReference type="AlphaFoldDB" id="I7LUM2"/>
<keyword evidence="1" id="KW-1133">Transmembrane helix</keyword>
<dbReference type="SUPFAM" id="SSF51126">
    <property type="entry name" value="Pectin lyase-like"/>
    <property type="match status" value="1"/>
</dbReference>
<dbReference type="InParanoid" id="I7LUM2"/>
<reference evidence="3" key="1">
    <citation type="journal article" date="2006" name="PLoS Biol.">
        <title>Macronuclear genome sequence of the ciliate Tetrahymena thermophila, a model eukaryote.</title>
        <authorList>
            <person name="Eisen J.A."/>
            <person name="Coyne R.S."/>
            <person name="Wu M."/>
            <person name="Wu D."/>
            <person name="Thiagarajan M."/>
            <person name="Wortman J.R."/>
            <person name="Badger J.H."/>
            <person name="Ren Q."/>
            <person name="Amedeo P."/>
            <person name="Jones K.M."/>
            <person name="Tallon L.J."/>
            <person name="Delcher A.L."/>
            <person name="Salzberg S.L."/>
            <person name="Silva J.C."/>
            <person name="Haas B.J."/>
            <person name="Majoros W.H."/>
            <person name="Farzad M."/>
            <person name="Carlton J.M."/>
            <person name="Smith R.K. Jr."/>
            <person name="Garg J."/>
            <person name="Pearlman R.E."/>
            <person name="Karrer K.M."/>
            <person name="Sun L."/>
            <person name="Manning G."/>
            <person name="Elde N.C."/>
            <person name="Turkewitz A.P."/>
            <person name="Asai D.J."/>
            <person name="Wilkes D.E."/>
            <person name="Wang Y."/>
            <person name="Cai H."/>
            <person name="Collins K."/>
            <person name="Stewart B.A."/>
            <person name="Lee S.R."/>
            <person name="Wilamowska K."/>
            <person name="Weinberg Z."/>
            <person name="Ruzzo W.L."/>
            <person name="Wloga D."/>
            <person name="Gaertig J."/>
            <person name="Frankel J."/>
            <person name="Tsao C.-C."/>
            <person name="Gorovsky M.A."/>
            <person name="Keeling P.J."/>
            <person name="Waller R.F."/>
            <person name="Patron N.J."/>
            <person name="Cherry J.M."/>
            <person name="Stover N.A."/>
            <person name="Krieger C.J."/>
            <person name="del Toro C."/>
            <person name="Ryder H.F."/>
            <person name="Williamson S.C."/>
            <person name="Barbeau R.A."/>
            <person name="Hamilton E.P."/>
            <person name="Orias E."/>
        </authorList>
    </citation>
    <scope>NUCLEOTIDE SEQUENCE [LARGE SCALE GENOMIC DNA]</scope>
    <source>
        <strain evidence="3">SB210</strain>
    </source>
</reference>
<keyword evidence="1 2" id="KW-0812">Transmembrane</keyword>
<dbReference type="KEGG" id="tet:TTHERM_00506940"/>
<dbReference type="PANTHER" id="PTHR11319">
    <property type="entry name" value="G PROTEIN-COUPLED RECEPTOR-RELATED"/>
    <property type="match status" value="1"/>
</dbReference>
<feature type="transmembrane region" description="Helical" evidence="1">
    <location>
        <begin position="799"/>
        <end position="820"/>
    </location>
</feature>
<dbReference type="GeneID" id="7844221"/>
<dbReference type="RefSeq" id="XP_001015196.2">
    <property type="nucleotide sequence ID" value="XM_001015196.2"/>
</dbReference>
<feature type="transmembrane region" description="Helical" evidence="1">
    <location>
        <begin position="631"/>
        <end position="650"/>
    </location>
</feature>
<dbReference type="InterPro" id="IPR011050">
    <property type="entry name" value="Pectin_lyase_fold/virulence"/>
</dbReference>
<dbReference type="OrthoDB" id="77931at2759"/>
<feature type="transmembrane region" description="Helical" evidence="1">
    <location>
        <begin position="712"/>
        <end position="734"/>
    </location>
</feature>
<evidence type="ECO:0000313" key="2">
    <source>
        <dbReference type="EMBL" id="EAR94951.2"/>
    </source>
</evidence>
<evidence type="ECO:0000313" key="3">
    <source>
        <dbReference type="Proteomes" id="UP000009168"/>
    </source>
</evidence>
<keyword evidence="3" id="KW-1185">Reference proteome</keyword>
<organism evidence="2 3">
    <name type="scientific">Tetrahymena thermophila (strain SB210)</name>
    <dbReference type="NCBI Taxonomy" id="312017"/>
    <lineage>
        <taxon>Eukaryota</taxon>
        <taxon>Sar</taxon>
        <taxon>Alveolata</taxon>
        <taxon>Ciliophora</taxon>
        <taxon>Intramacronucleata</taxon>
        <taxon>Oligohymenophorea</taxon>
        <taxon>Hymenostomatida</taxon>
        <taxon>Tetrahymenina</taxon>
        <taxon>Tetrahymenidae</taxon>
        <taxon>Tetrahymena</taxon>
    </lineage>
</organism>
<keyword evidence="1" id="KW-0472">Membrane</keyword>
<protein>
    <submittedName>
        <fullName evidence="2">Transmembrane protein, putative</fullName>
    </submittedName>
</protein>
<dbReference type="PANTHER" id="PTHR11319:SF35">
    <property type="entry name" value="OUTER MEMBRANE PROTEIN PMPC-RELATED"/>
    <property type="match status" value="1"/>
</dbReference>
<sequence length="910" mass="105824">MHQETDSLQSLAINIGLLIDNLNLGHIKFDQKQIQFSLNIVDIPNVTIQQLDLAALSSNMGSDDILQSINNIVIDSLNIKDTIFESNLISVQIADSITLNNFQIDNCFFQTNLIDLDTINIVKIQNSQFLLKQDSLLFNYFQPLSQGQGNYIKEKKEWLVAYDRFDGARSLISVYGFTNQQQNKNQNNLIIDYIQADFGGFDSRFLSVYYSGRKLDIKNSNFSNMKSHQNGGCLRFYILTYLNISSSNFTNCISNKFGGAVSINNYLEVYFSNLNMQNNSALLGGGISIESQGQNRTLQNVFFKNNTSTFLDNDVFDYTPKFRIREVVEYIPNYYQQQYMIRNLPLSKLMKLIPGSIYIIIIELALFQNSYGNIKTTNFTSLNNIIKGNLYDFYLLNKDKVQPQDANQYLNYELDLRELSKDYSYILFQPHSTINKYKLSFIFTIPLIENDILFQTSECIEGQQKIYFNSLDNTKYLCQYCESMSANYRNNSFECQHCDSQIFSKCYLNYSELNKGYWRSSLQIDQTQIYKCQSTNQQQCLGGSGYGNQLCFEGRIGNECSACDETSSYWNATYTAINLFSCVKCDEIQLNAIKIWVSMALFIIVLFVLIHSNFKKIQNYVYQQYLIKMQMIYIGTSFTKFGLTSVYIKVLSFNTSLLLFIQNQLELSLKNTFVEKSIQYSSPLSTSFASINCALYDLFPNRDHYGIIRLKFYLIMPLIIIPIALLFPFLRFLLKKSSRRFLKYNISLTIIYTLFIVFYNPILSVCLDSITCRTFGNGEKALQIDLTAPCGQDYEYYEYAISGLVFYSILVPFYIIYNLYKNKNKLYSIKALFQFGFLYQEYKKDFCFWEIVRFSIKVAKQILIFCRDYDIQNLKQLLAFLYTQVFAIILVRKNTRKESQPRKLRPIKIN</sequence>
<accession>I7LUM2</accession>
<feature type="transmembrane region" description="Helical" evidence="1">
    <location>
        <begin position="593"/>
        <end position="610"/>
    </location>
</feature>
<proteinExistence type="predicted"/>
<dbReference type="EMBL" id="GG662708">
    <property type="protein sequence ID" value="EAR94951.2"/>
    <property type="molecule type" value="Genomic_DNA"/>
</dbReference>
<evidence type="ECO:0000256" key="1">
    <source>
        <dbReference type="SAM" id="Phobius"/>
    </source>
</evidence>
<name>I7LUM2_TETTS</name>